<dbReference type="EMBL" id="DWUX01000136">
    <property type="protein sequence ID" value="HJD39879.1"/>
    <property type="molecule type" value="Genomic_DNA"/>
</dbReference>
<evidence type="ECO:0000313" key="3">
    <source>
        <dbReference type="Proteomes" id="UP000823850"/>
    </source>
</evidence>
<reference evidence="2" key="1">
    <citation type="journal article" date="2021" name="PeerJ">
        <title>Extensive microbial diversity within the chicken gut microbiome revealed by metagenomics and culture.</title>
        <authorList>
            <person name="Gilroy R."/>
            <person name="Ravi A."/>
            <person name="Getino M."/>
            <person name="Pursley I."/>
            <person name="Horton D.L."/>
            <person name="Alikhan N.F."/>
            <person name="Baker D."/>
            <person name="Gharbi K."/>
            <person name="Hall N."/>
            <person name="Watson M."/>
            <person name="Adriaenssens E.M."/>
            <person name="Foster-Nyarko E."/>
            <person name="Jarju S."/>
            <person name="Secka A."/>
            <person name="Antonio M."/>
            <person name="Oren A."/>
            <person name="Chaudhuri R.R."/>
            <person name="La Ragione R."/>
            <person name="Hildebrand F."/>
            <person name="Pallen M.J."/>
        </authorList>
    </citation>
    <scope>NUCLEOTIDE SEQUENCE</scope>
    <source>
        <strain evidence="2">ChiW19-6364</strain>
    </source>
</reference>
<dbReference type="Pfam" id="PF13612">
    <property type="entry name" value="DDE_Tnp_1_3"/>
    <property type="match status" value="1"/>
</dbReference>
<proteinExistence type="predicted"/>
<dbReference type="InterPro" id="IPR025668">
    <property type="entry name" value="Tnp_DDE_dom"/>
</dbReference>
<evidence type="ECO:0000259" key="1">
    <source>
        <dbReference type="Pfam" id="PF13612"/>
    </source>
</evidence>
<evidence type="ECO:0000313" key="2">
    <source>
        <dbReference type="EMBL" id="HJD39879.1"/>
    </source>
</evidence>
<name>A0A9D2R7B6_9FIRM</name>
<reference evidence="2" key="2">
    <citation type="submission" date="2021-04" db="EMBL/GenBank/DDBJ databases">
        <authorList>
            <person name="Gilroy R."/>
        </authorList>
    </citation>
    <scope>NUCLEOTIDE SEQUENCE</scope>
    <source>
        <strain evidence="2">ChiW19-6364</strain>
    </source>
</reference>
<accession>A0A9D2R7B6</accession>
<gene>
    <name evidence="2" type="ORF">H9913_07600</name>
</gene>
<dbReference type="NCBIfam" id="NF033520">
    <property type="entry name" value="transpos_IS982"/>
    <property type="match status" value="1"/>
</dbReference>
<sequence length="312" mass="35598">MLKFQNNNTITIATFEDFILTAFVIIDELYFQYVPDAVSKRRNVLNAKLSDSEIITISICGELIGVDSENAWFSFVKKIYHHLFPGIGSRSRFNRTRRSLLQVTELIRQKLFSAFAMPYSRYLVIDSFPLAVCKFGRARYCQSFRSDGADYGKCPSKKETYFGFKVHALITLEGFITSFEITPASTDDREGLRDLAANHSGVTILGDKGYIGEALTQEMHSQGICLMALKRSNSKNDWPKTVRQLIFRLRRRVETVFSQLSEQLNAERVLAKSFQGLCTRLTNKILGYNLCLALNYLLNVNCEIGKIKQLIF</sequence>
<feature type="domain" description="Transposase DDE" evidence="1">
    <location>
        <begin position="124"/>
        <end position="267"/>
    </location>
</feature>
<protein>
    <submittedName>
        <fullName evidence="2">IS982 family transposase</fullName>
    </submittedName>
</protein>
<dbReference type="AlphaFoldDB" id="A0A9D2R7B6"/>
<comment type="caution">
    <text evidence="2">The sequence shown here is derived from an EMBL/GenBank/DDBJ whole genome shotgun (WGS) entry which is preliminary data.</text>
</comment>
<organism evidence="2 3">
    <name type="scientific">Candidatus Blautia stercoripullorum</name>
    <dbReference type="NCBI Taxonomy" id="2838502"/>
    <lineage>
        <taxon>Bacteria</taxon>
        <taxon>Bacillati</taxon>
        <taxon>Bacillota</taxon>
        <taxon>Clostridia</taxon>
        <taxon>Lachnospirales</taxon>
        <taxon>Lachnospiraceae</taxon>
        <taxon>Blautia</taxon>
    </lineage>
</organism>
<dbReference type="Proteomes" id="UP000823850">
    <property type="component" value="Unassembled WGS sequence"/>
</dbReference>